<organism evidence="1 2">
    <name type="scientific">Subtercola boreus</name>
    <dbReference type="NCBI Taxonomy" id="120213"/>
    <lineage>
        <taxon>Bacteria</taxon>
        <taxon>Bacillati</taxon>
        <taxon>Actinomycetota</taxon>
        <taxon>Actinomycetes</taxon>
        <taxon>Micrococcales</taxon>
        <taxon>Microbacteriaceae</taxon>
        <taxon>Subtercola</taxon>
    </lineage>
</organism>
<dbReference type="EMBL" id="NBXE01000010">
    <property type="protein sequence ID" value="RFA28331.1"/>
    <property type="molecule type" value="Genomic_DNA"/>
</dbReference>
<dbReference type="Proteomes" id="UP000257080">
    <property type="component" value="Unassembled WGS sequence"/>
</dbReference>
<accession>A0A3E0WEG7</accession>
<sequence>MQDILIQPLAASQWRVIDTRLPETDACSLLGFIEEKSEQFEVMQLRHGFEWFILSSLAEAVHHFSASGDGPGTSELDTERVRPETQDICAPAILNR</sequence>
<comment type="caution">
    <text evidence="1">The sequence shown here is derived from an EMBL/GenBank/DDBJ whole genome shotgun (WGS) entry which is preliminary data.</text>
</comment>
<reference evidence="1 2" key="1">
    <citation type="submission" date="2017-04" db="EMBL/GenBank/DDBJ databases">
        <title>Comparative genome analysis of Subtercola boreus.</title>
        <authorList>
            <person name="Cho Y.-J."/>
            <person name="Cho A."/>
            <person name="Kim O.-S."/>
            <person name="Lee J.-I."/>
        </authorList>
    </citation>
    <scope>NUCLEOTIDE SEQUENCE [LARGE SCALE GENOMIC DNA]</scope>
    <source>
        <strain evidence="1 2">P28004</strain>
    </source>
</reference>
<proteinExistence type="predicted"/>
<evidence type="ECO:0000313" key="2">
    <source>
        <dbReference type="Proteomes" id="UP000257080"/>
    </source>
</evidence>
<name>A0A3E0WEG7_9MICO</name>
<protein>
    <submittedName>
        <fullName evidence="1">Uncharacterized protein</fullName>
    </submittedName>
</protein>
<dbReference type="AlphaFoldDB" id="A0A3E0WEG7"/>
<gene>
    <name evidence="1" type="ORF">B7R25_04590</name>
</gene>
<evidence type="ECO:0000313" key="1">
    <source>
        <dbReference type="EMBL" id="RFA28331.1"/>
    </source>
</evidence>